<dbReference type="EMBL" id="CAJVQB010067794">
    <property type="protein sequence ID" value="CAG8842062.1"/>
    <property type="molecule type" value="Genomic_DNA"/>
</dbReference>
<comment type="caution">
    <text evidence="1">The sequence shown here is derived from an EMBL/GenBank/DDBJ whole genome shotgun (WGS) entry which is preliminary data.</text>
</comment>
<protein>
    <submittedName>
        <fullName evidence="1">274_t:CDS:1</fullName>
    </submittedName>
</protein>
<dbReference type="Proteomes" id="UP000789901">
    <property type="component" value="Unassembled WGS sequence"/>
</dbReference>
<organism evidence="1 2">
    <name type="scientific">Gigaspora margarita</name>
    <dbReference type="NCBI Taxonomy" id="4874"/>
    <lineage>
        <taxon>Eukaryota</taxon>
        <taxon>Fungi</taxon>
        <taxon>Fungi incertae sedis</taxon>
        <taxon>Mucoromycota</taxon>
        <taxon>Glomeromycotina</taxon>
        <taxon>Glomeromycetes</taxon>
        <taxon>Diversisporales</taxon>
        <taxon>Gigasporaceae</taxon>
        <taxon>Gigaspora</taxon>
    </lineage>
</organism>
<keyword evidence="2" id="KW-1185">Reference proteome</keyword>
<evidence type="ECO:0000313" key="2">
    <source>
        <dbReference type="Proteomes" id="UP000789901"/>
    </source>
</evidence>
<sequence length="144" mass="16727">KLKDFKSWASNKEDEVYFNIVKDLFNSKFNEYRSIYFPTFMARYSNGYDELNHYLESSTEPSTTDMLECTPVERIFSENSNIITPERNWLGSGTIKALMCLKNLDVKLNSICLTEKTRGAGDYTKVRIIRVLRVIDSGEQDKLL</sequence>
<dbReference type="InterPro" id="IPR012337">
    <property type="entry name" value="RNaseH-like_sf"/>
</dbReference>
<feature type="non-terminal residue" evidence="1">
    <location>
        <position position="1"/>
    </location>
</feature>
<feature type="non-terminal residue" evidence="1">
    <location>
        <position position="144"/>
    </location>
</feature>
<proteinExistence type="predicted"/>
<dbReference type="SUPFAM" id="SSF53098">
    <property type="entry name" value="Ribonuclease H-like"/>
    <property type="match status" value="1"/>
</dbReference>
<gene>
    <name evidence="1" type="ORF">GMARGA_LOCUS35787</name>
</gene>
<accession>A0ABN7WWF0</accession>
<name>A0ABN7WWF0_GIGMA</name>
<reference evidence="1 2" key="1">
    <citation type="submission" date="2021-06" db="EMBL/GenBank/DDBJ databases">
        <authorList>
            <person name="Kallberg Y."/>
            <person name="Tangrot J."/>
            <person name="Rosling A."/>
        </authorList>
    </citation>
    <scope>NUCLEOTIDE SEQUENCE [LARGE SCALE GENOMIC DNA]</scope>
    <source>
        <strain evidence="1 2">120-4 pot B 10/14</strain>
    </source>
</reference>
<evidence type="ECO:0000313" key="1">
    <source>
        <dbReference type="EMBL" id="CAG8842062.1"/>
    </source>
</evidence>